<accession>A0A699ZTJ2</accession>
<keyword evidence="3" id="KW-1185">Reference proteome</keyword>
<comment type="caution">
    <text evidence="2">The sequence shown here is derived from an EMBL/GenBank/DDBJ whole genome shotgun (WGS) entry which is preliminary data.</text>
</comment>
<reference evidence="2 3" key="1">
    <citation type="submission" date="2020-02" db="EMBL/GenBank/DDBJ databases">
        <title>Draft genome sequence of Haematococcus lacustris strain NIES-144.</title>
        <authorList>
            <person name="Morimoto D."/>
            <person name="Nakagawa S."/>
            <person name="Yoshida T."/>
            <person name="Sawayama S."/>
        </authorList>
    </citation>
    <scope>NUCLEOTIDE SEQUENCE [LARGE SCALE GENOMIC DNA]</scope>
    <source>
        <strain evidence="2 3">NIES-144</strain>
    </source>
</reference>
<gene>
    <name evidence="2" type="ORF">HaLaN_23685</name>
</gene>
<protein>
    <submittedName>
        <fullName evidence="2">Uncharacterized protein</fullName>
    </submittedName>
</protein>
<evidence type="ECO:0000256" key="1">
    <source>
        <dbReference type="SAM" id="Coils"/>
    </source>
</evidence>
<sequence length="149" mass="16236">MGIFPEPVFFTIKTRHLPETLAKAFDEVIREIVADKKITLKPIELREVIDAEFKSRQAAVLDIATSLGPAIKKAQEDVDKAEAERVAAEAAVLAAEVATARANNSALAEKKATKRVKLEQEVAALQADFAARIQALEEDDHVSDSDNEA</sequence>
<keyword evidence="1" id="KW-0175">Coiled coil</keyword>
<dbReference type="AlphaFoldDB" id="A0A699ZTJ2"/>
<organism evidence="2 3">
    <name type="scientific">Haematococcus lacustris</name>
    <name type="common">Green alga</name>
    <name type="synonym">Haematococcus pluvialis</name>
    <dbReference type="NCBI Taxonomy" id="44745"/>
    <lineage>
        <taxon>Eukaryota</taxon>
        <taxon>Viridiplantae</taxon>
        <taxon>Chlorophyta</taxon>
        <taxon>core chlorophytes</taxon>
        <taxon>Chlorophyceae</taxon>
        <taxon>CS clade</taxon>
        <taxon>Chlamydomonadales</taxon>
        <taxon>Haematococcaceae</taxon>
        <taxon>Haematococcus</taxon>
    </lineage>
</organism>
<feature type="coiled-coil region" evidence="1">
    <location>
        <begin position="71"/>
        <end position="128"/>
    </location>
</feature>
<dbReference type="EMBL" id="BLLF01002887">
    <property type="protein sequence ID" value="GFH25681.1"/>
    <property type="molecule type" value="Genomic_DNA"/>
</dbReference>
<proteinExistence type="predicted"/>
<dbReference type="Proteomes" id="UP000485058">
    <property type="component" value="Unassembled WGS sequence"/>
</dbReference>
<name>A0A699ZTJ2_HAELA</name>
<evidence type="ECO:0000313" key="3">
    <source>
        <dbReference type="Proteomes" id="UP000485058"/>
    </source>
</evidence>
<evidence type="ECO:0000313" key="2">
    <source>
        <dbReference type="EMBL" id="GFH25681.1"/>
    </source>
</evidence>